<accession>A0AAV2SBF1</accession>
<evidence type="ECO:0000313" key="3">
    <source>
        <dbReference type="Proteomes" id="UP001497623"/>
    </source>
</evidence>
<proteinExistence type="predicted"/>
<protein>
    <submittedName>
        <fullName evidence="2">Uncharacterized protein</fullName>
    </submittedName>
</protein>
<evidence type="ECO:0000256" key="1">
    <source>
        <dbReference type="SAM" id="MobiDB-lite"/>
    </source>
</evidence>
<keyword evidence="3" id="KW-1185">Reference proteome</keyword>
<sequence>WGGFPVPLMDLSVSSDMQEMMSQLDHGGGNFGSSMDFMKLPSRGDQKSLSITSLGETPIQIDYGDVEADIPPIPMALKGALEIINYDESQEEIKEANKDDYEQSYTEEVFDIQPPDCDHGFCEEESLNADDK</sequence>
<reference evidence="2 3" key="1">
    <citation type="submission" date="2024-05" db="EMBL/GenBank/DDBJ databases">
        <authorList>
            <person name="Wallberg A."/>
        </authorList>
    </citation>
    <scope>NUCLEOTIDE SEQUENCE [LARGE SCALE GENOMIC DNA]</scope>
</reference>
<organism evidence="2 3">
    <name type="scientific">Meganyctiphanes norvegica</name>
    <name type="common">Northern krill</name>
    <name type="synonym">Thysanopoda norvegica</name>
    <dbReference type="NCBI Taxonomy" id="48144"/>
    <lineage>
        <taxon>Eukaryota</taxon>
        <taxon>Metazoa</taxon>
        <taxon>Ecdysozoa</taxon>
        <taxon>Arthropoda</taxon>
        <taxon>Crustacea</taxon>
        <taxon>Multicrustacea</taxon>
        <taxon>Malacostraca</taxon>
        <taxon>Eumalacostraca</taxon>
        <taxon>Eucarida</taxon>
        <taxon>Euphausiacea</taxon>
        <taxon>Euphausiidae</taxon>
        <taxon>Meganyctiphanes</taxon>
    </lineage>
</organism>
<gene>
    <name evidence="2" type="ORF">MNOR_LOCUS35496</name>
</gene>
<dbReference type="Proteomes" id="UP001497623">
    <property type="component" value="Unassembled WGS sequence"/>
</dbReference>
<feature type="non-terminal residue" evidence="2">
    <location>
        <position position="1"/>
    </location>
</feature>
<name>A0AAV2SBF1_MEGNR</name>
<dbReference type="EMBL" id="CAXKWB010059478">
    <property type="protein sequence ID" value="CAL4182039.1"/>
    <property type="molecule type" value="Genomic_DNA"/>
</dbReference>
<evidence type="ECO:0000313" key="2">
    <source>
        <dbReference type="EMBL" id="CAL4182039.1"/>
    </source>
</evidence>
<feature type="compositionally biased region" description="Acidic residues" evidence="1">
    <location>
        <begin position="123"/>
        <end position="132"/>
    </location>
</feature>
<feature type="region of interest" description="Disordered" evidence="1">
    <location>
        <begin position="112"/>
        <end position="132"/>
    </location>
</feature>
<dbReference type="AlphaFoldDB" id="A0AAV2SBF1"/>
<comment type="caution">
    <text evidence="2">The sequence shown here is derived from an EMBL/GenBank/DDBJ whole genome shotgun (WGS) entry which is preliminary data.</text>
</comment>